<gene>
    <name evidence="3" type="ORF">SBA5_370034</name>
</gene>
<organism evidence="3 4">
    <name type="scientific">Candidatus Sulfuritelmatomonas gaucii</name>
    <dbReference type="NCBI Taxonomy" id="2043161"/>
    <lineage>
        <taxon>Bacteria</taxon>
        <taxon>Pseudomonadati</taxon>
        <taxon>Acidobacteriota</taxon>
        <taxon>Terriglobia</taxon>
        <taxon>Terriglobales</taxon>
        <taxon>Acidobacteriaceae</taxon>
        <taxon>Candidatus Sulfuritelmatomonas</taxon>
    </lineage>
</organism>
<dbReference type="Proteomes" id="UP000239735">
    <property type="component" value="Unassembled WGS sequence"/>
</dbReference>
<dbReference type="InterPro" id="IPR005763">
    <property type="entry name" value="Fucose_isomerase"/>
</dbReference>
<evidence type="ECO:0008006" key="5">
    <source>
        <dbReference type="Google" id="ProtNLM"/>
    </source>
</evidence>
<keyword evidence="1" id="KW-0413">Isomerase</keyword>
<dbReference type="GO" id="GO:0008790">
    <property type="term" value="F:arabinose isomerase activity"/>
    <property type="evidence" value="ECO:0007669"/>
    <property type="project" value="TreeGrafter"/>
</dbReference>
<dbReference type="GO" id="GO:0019571">
    <property type="term" value="P:D-arabinose catabolic process"/>
    <property type="evidence" value="ECO:0007669"/>
    <property type="project" value="TreeGrafter"/>
</dbReference>
<evidence type="ECO:0000313" key="4">
    <source>
        <dbReference type="Proteomes" id="UP000239735"/>
    </source>
</evidence>
<keyword evidence="2" id="KW-0119">Carbohydrate metabolism</keyword>
<name>A0A2N9LII0_9BACT</name>
<reference evidence="4" key="1">
    <citation type="submission" date="2018-02" db="EMBL/GenBank/DDBJ databases">
        <authorList>
            <person name="Hausmann B."/>
        </authorList>
    </citation>
    <scope>NUCLEOTIDE SEQUENCE [LARGE SCALE GENOMIC DNA]</scope>
    <source>
        <strain evidence="4">Peat soil MAG SbA5</strain>
    </source>
</reference>
<dbReference type="PANTHER" id="PTHR37840">
    <property type="entry name" value="L-FUCOSE ISOMERASE"/>
    <property type="match status" value="1"/>
</dbReference>
<accession>A0A2N9LII0</accession>
<dbReference type="PANTHER" id="PTHR37840:SF1">
    <property type="entry name" value="L-FUCOSE ISOMERASE"/>
    <property type="match status" value="1"/>
</dbReference>
<protein>
    <recommendedName>
        <fullName evidence="5">Fucose isomerase</fullName>
    </recommendedName>
</protein>
<dbReference type="InterPro" id="IPR009015">
    <property type="entry name" value="Fucose_isomerase_N/cen_sf"/>
</dbReference>
<evidence type="ECO:0000256" key="1">
    <source>
        <dbReference type="ARBA" id="ARBA00023235"/>
    </source>
</evidence>
<dbReference type="GO" id="GO:0030145">
    <property type="term" value="F:manganese ion binding"/>
    <property type="evidence" value="ECO:0007669"/>
    <property type="project" value="InterPro"/>
</dbReference>
<evidence type="ECO:0000256" key="2">
    <source>
        <dbReference type="ARBA" id="ARBA00023277"/>
    </source>
</evidence>
<proteinExistence type="predicted"/>
<dbReference type="GO" id="GO:0005737">
    <property type="term" value="C:cytoplasm"/>
    <property type="evidence" value="ECO:0007669"/>
    <property type="project" value="InterPro"/>
</dbReference>
<dbReference type="EMBL" id="OKRB01000094">
    <property type="protein sequence ID" value="SPE23042.1"/>
    <property type="molecule type" value="Genomic_DNA"/>
</dbReference>
<sequence>MRPGCIFCMGFEIVYGKDRNRLRKGIEKAMGNFEIPKPAANEVLLITSGDLRQSANQVCWPAQRDMEEKLTAAFAQKGFKLIRAHAYSEKEKHGFISSQRMGMDVFMKIHPEARLVFATAAWQYSHHVLPGLRSHRGPILTVANWSGQWPGLVGLLNLNGSLIKAGKPFSSIWSKDFTDAYFQKALDEWLQTGKITHDLSHVHPLDKSKLPAASAQLGAQLASDLKYRKAIMGIFDEGCMGMYNAIIDDELLNPAGVFKERLSQSALVAKMRAVSDAEARAVYDWLVAKGVKFAFGKDPATELTLDQVLDQCRMYIAAVRIAHEFGCDAVGIQYQQGLKDMVPASDLAEGMLNNSDRPPVFAEGSKEGLFAGGPLVHFNEVDECAGVDALITSKCWKALGLDPSTTLHDVRWGEHYKGAGANGSGNSAGGPEKIDAFVWLLQISGAAPANHFVGGYAGATSERQPAMYFPLGGGSLKGIGKPGEIVWSRVFVEGGALHADLGRGTVVSLPAAETERRWRETTVQWPIVHTVLHGVSQNQMMARHRANHVNVAYAPSSDVADNALATKAATLAELGIQVHLCGVTQ</sequence>
<dbReference type="SUPFAM" id="SSF53743">
    <property type="entry name" value="FucI/AraA N-terminal and middle domains"/>
    <property type="match status" value="1"/>
</dbReference>
<evidence type="ECO:0000313" key="3">
    <source>
        <dbReference type="EMBL" id="SPE23042.1"/>
    </source>
</evidence>
<dbReference type="GO" id="GO:0008736">
    <property type="term" value="F:L-fucose isomerase activity"/>
    <property type="evidence" value="ECO:0007669"/>
    <property type="project" value="InterPro"/>
</dbReference>
<dbReference type="AlphaFoldDB" id="A0A2N9LII0"/>
<dbReference type="GO" id="GO:0042355">
    <property type="term" value="P:L-fucose catabolic process"/>
    <property type="evidence" value="ECO:0007669"/>
    <property type="project" value="TreeGrafter"/>
</dbReference>